<dbReference type="GO" id="GO:0003723">
    <property type="term" value="F:RNA binding"/>
    <property type="evidence" value="ECO:0007669"/>
    <property type="project" value="UniProtKB-KW"/>
</dbReference>
<evidence type="ECO:0000256" key="5">
    <source>
        <dbReference type="ARBA" id="ARBA00022737"/>
    </source>
</evidence>
<feature type="region of interest" description="Disordered" evidence="11">
    <location>
        <begin position="234"/>
        <end position="311"/>
    </location>
</feature>
<keyword evidence="7" id="KW-0862">Zinc</keyword>
<dbReference type="Pfam" id="PF12874">
    <property type="entry name" value="zf-met"/>
    <property type="match status" value="4"/>
</dbReference>
<dbReference type="OrthoDB" id="1925236at2759"/>
<evidence type="ECO:0000256" key="4">
    <source>
        <dbReference type="ARBA" id="ARBA00022723"/>
    </source>
</evidence>
<name>A0A3Q3J855_MONAL</name>
<dbReference type="PANTHER" id="PTHR46144:SF5">
    <property type="entry name" value="ZINC FINGER PROTEIN 346"/>
    <property type="match status" value="1"/>
</dbReference>
<evidence type="ECO:0000256" key="10">
    <source>
        <dbReference type="ARBA" id="ARBA00039634"/>
    </source>
</evidence>
<reference evidence="13" key="1">
    <citation type="submission" date="2025-08" db="UniProtKB">
        <authorList>
            <consortium name="Ensembl"/>
        </authorList>
    </citation>
    <scope>IDENTIFICATION</scope>
</reference>
<evidence type="ECO:0000256" key="8">
    <source>
        <dbReference type="ARBA" id="ARBA00022884"/>
    </source>
</evidence>
<proteinExistence type="predicted"/>
<dbReference type="CTD" id="23567"/>
<dbReference type="PROSITE" id="PS00028">
    <property type="entry name" value="ZINC_FINGER_C2H2_1"/>
    <property type="match status" value="2"/>
</dbReference>
<keyword evidence="5" id="KW-0677">Repeat</keyword>
<comment type="subcellular location">
    <subcellularLocation>
        <location evidence="2">Cytoplasm</location>
    </subcellularLocation>
    <subcellularLocation>
        <location evidence="1">Nucleus</location>
    </subcellularLocation>
</comment>
<evidence type="ECO:0000256" key="3">
    <source>
        <dbReference type="ARBA" id="ARBA00022490"/>
    </source>
</evidence>
<dbReference type="SMART" id="SM00355">
    <property type="entry name" value="ZnF_C2H2"/>
    <property type="match status" value="4"/>
</dbReference>
<dbReference type="SMART" id="SM00451">
    <property type="entry name" value="ZnF_U1"/>
    <property type="match status" value="4"/>
</dbReference>
<reference evidence="13" key="2">
    <citation type="submission" date="2025-09" db="UniProtKB">
        <authorList>
            <consortium name="Ensembl"/>
        </authorList>
    </citation>
    <scope>IDENTIFICATION</scope>
</reference>
<dbReference type="SUPFAM" id="SSF57667">
    <property type="entry name" value="beta-beta-alpha zinc fingers"/>
    <property type="match status" value="4"/>
</dbReference>
<dbReference type="RefSeq" id="XP_020453981.1">
    <property type="nucleotide sequence ID" value="XM_020598325.1"/>
</dbReference>
<dbReference type="GO" id="GO:0008270">
    <property type="term" value="F:zinc ion binding"/>
    <property type="evidence" value="ECO:0007669"/>
    <property type="project" value="UniProtKB-KW"/>
</dbReference>
<dbReference type="Gene3D" id="3.30.160.60">
    <property type="entry name" value="Classic Zinc Finger"/>
    <property type="match status" value="4"/>
</dbReference>
<dbReference type="AlphaFoldDB" id="A0A3Q3J855"/>
<keyword evidence="9" id="KW-0539">Nucleus</keyword>
<dbReference type="GO" id="GO:0005634">
    <property type="term" value="C:nucleus"/>
    <property type="evidence" value="ECO:0007669"/>
    <property type="project" value="UniProtKB-SubCell"/>
</dbReference>
<accession>A0A3Q3J855</accession>
<dbReference type="Proteomes" id="UP000261600">
    <property type="component" value="Unplaced"/>
</dbReference>
<keyword evidence="3" id="KW-0963">Cytoplasm</keyword>
<keyword evidence="14" id="KW-1185">Reference proteome</keyword>
<dbReference type="STRING" id="43700.ENSMALP00000014873"/>
<feature type="domain" description="C2H2-type" evidence="12">
    <location>
        <begin position="101"/>
        <end position="123"/>
    </location>
</feature>
<sequence>MADTMYMDDFPPLPSGLEEVNKMIKENGDLFYDTLCTVCNAVLISESQKLTHYQSMKHANKVWRYRSGIKDREPPVKRLKSSSDDSIKDCNSGDADRSKVCDTCNMTFSSPVVAESHYKGKVHAKNLKLKSFRPLICKTAPPVQPKKKPAEDLSGDNESSRFCSMCQATFNNPVMAQQHYIGRRHRRQMSKLKLMEMYGPFTAQASALKRYPCTTCSIELNSVSQYRAHVLGAKHKNQMKKSGLKIEQKPDTAEQSHGDKNPSGGDTHNAKNDQYVVTEDHYGTGNDQSCTKDNQHAAGDDQYAAASNQYTPEYKVYSEEYRYT</sequence>
<feature type="domain" description="C2H2-type" evidence="12">
    <location>
        <begin position="213"/>
        <end position="235"/>
    </location>
</feature>
<dbReference type="InterPro" id="IPR036236">
    <property type="entry name" value="Znf_C2H2_sf"/>
</dbReference>
<dbReference type="InterPro" id="IPR003604">
    <property type="entry name" value="Matrin/U1-like-C_Znf_C2H2"/>
</dbReference>
<dbReference type="PANTHER" id="PTHR46144">
    <property type="entry name" value="ZINC FINGER PROTEIN 385B-LIKE"/>
    <property type="match status" value="1"/>
</dbReference>
<dbReference type="InterPro" id="IPR013087">
    <property type="entry name" value="Znf_C2H2_type"/>
</dbReference>
<feature type="compositionally biased region" description="Basic residues" evidence="11">
    <location>
        <begin position="234"/>
        <end position="243"/>
    </location>
</feature>
<organism evidence="13 14">
    <name type="scientific">Monopterus albus</name>
    <name type="common">Swamp eel</name>
    <dbReference type="NCBI Taxonomy" id="43700"/>
    <lineage>
        <taxon>Eukaryota</taxon>
        <taxon>Metazoa</taxon>
        <taxon>Chordata</taxon>
        <taxon>Craniata</taxon>
        <taxon>Vertebrata</taxon>
        <taxon>Euteleostomi</taxon>
        <taxon>Actinopterygii</taxon>
        <taxon>Neopterygii</taxon>
        <taxon>Teleostei</taxon>
        <taxon>Neoteleostei</taxon>
        <taxon>Acanthomorphata</taxon>
        <taxon>Anabantaria</taxon>
        <taxon>Synbranchiformes</taxon>
        <taxon>Synbranchidae</taxon>
        <taxon>Monopterus</taxon>
    </lineage>
</organism>
<dbReference type="InterPro" id="IPR051868">
    <property type="entry name" value="ZN346_ZMAT4"/>
</dbReference>
<dbReference type="GeneID" id="109959164"/>
<evidence type="ECO:0000313" key="14">
    <source>
        <dbReference type="Proteomes" id="UP000261600"/>
    </source>
</evidence>
<keyword evidence="4" id="KW-0479">Metal-binding</keyword>
<evidence type="ECO:0000256" key="7">
    <source>
        <dbReference type="ARBA" id="ARBA00022833"/>
    </source>
</evidence>
<protein>
    <recommendedName>
        <fullName evidence="10">Zinc finger protein 346</fullName>
    </recommendedName>
</protein>
<keyword evidence="6" id="KW-0863">Zinc-finger</keyword>
<feature type="compositionally biased region" description="Basic and acidic residues" evidence="11">
    <location>
        <begin position="244"/>
        <end position="260"/>
    </location>
</feature>
<dbReference type="KEGG" id="malb:109959164"/>
<evidence type="ECO:0000313" key="13">
    <source>
        <dbReference type="Ensembl" id="ENSMALP00000014873.1"/>
    </source>
</evidence>
<evidence type="ECO:0000256" key="6">
    <source>
        <dbReference type="ARBA" id="ARBA00022771"/>
    </source>
</evidence>
<dbReference type="Ensembl" id="ENSMALT00000015180.1">
    <property type="protein sequence ID" value="ENSMALP00000014873.1"/>
    <property type="gene ID" value="ENSMALG00000010445.1"/>
</dbReference>
<evidence type="ECO:0000256" key="9">
    <source>
        <dbReference type="ARBA" id="ARBA00023242"/>
    </source>
</evidence>
<dbReference type="GO" id="GO:0005737">
    <property type="term" value="C:cytoplasm"/>
    <property type="evidence" value="ECO:0007669"/>
    <property type="project" value="UniProtKB-SubCell"/>
</dbReference>
<evidence type="ECO:0000259" key="12">
    <source>
        <dbReference type="PROSITE" id="PS00028"/>
    </source>
</evidence>
<evidence type="ECO:0000256" key="2">
    <source>
        <dbReference type="ARBA" id="ARBA00004496"/>
    </source>
</evidence>
<keyword evidence="8" id="KW-0694">RNA-binding</keyword>
<evidence type="ECO:0000256" key="1">
    <source>
        <dbReference type="ARBA" id="ARBA00004123"/>
    </source>
</evidence>
<evidence type="ECO:0000256" key="11">
    <source>
        <dbReference type="SAM" id="MobiDB-lite"/>
    </source>
</evidence>